<sequence length="162" mass="16301">FEGGGGSGGGEIIILCSDFDNSGTISANGGDGGDAGTAGTHDHVGGGGGGGIVYGLYETLTSGGTLNALLGSAGTGEDGYAGQNGTAGTTATIRAYTKVLDADGSLTKFYDEDFTVDTDPDMIPFIDGTIGIRNDLRIEIQSDNASDTSVSVKYCYISEDME</sequence>
<protein>
    <submittedName>
        <fullName evidence="1">Uncharacterized protein</fullName>
    </submittedName>
</protein>
<evidence type="ECO:0000313" key="1">
    <source>
        <dbReference type="EMBL" id="GAJ11258.1"/>
    </source>
</evidence>
<organism evidence="1">
    <name type="scientific">marine sediment metagenome</name>
    <dbReference type="NCBI Taxonomy" id="412755"/>
    <lineage>
        <taxon>unclassified sequences</taxon>
        <taxon>metagenomes</taxon>
        <taxon>ecological metagenomes</taxon>
    </lineage>
</organism>
<accession>X1U113</accession>
<dbReference type="EMBL" id="BARW01033577">
    <property type="protein sequence ID" value="GAJ11258.1"/>
    <property type="molecule type" value="Genomic_DNA"/>
</dbReference>
<proteinExistence type="predicted"/>
<gene>
    <name evidence="1" type="ORF">S12H4_52853</name>
</gene>
<feature type="non-terminal residue" evidence="1">
    <location>
        <position position="1"/>
    </location>
</feature>
<dbReference type="AlphaFoldDB" id="X1U113"/>
<comment type="caution">
    <text evidence="1">The sequence shown here is derived from an EMBL/GenBank/DDBJ whole genome shotgun (WGS) entry which is preliminary data.</text>
</comment>
<reference evidence="1" key="1">
    <citation type="journal article" date="2014" name="Front. Microbiol.">
        <title>High frequency of phylogenetically diverse reductive dehalogenase-homologous genes in deep subseafloor sedimentary metagenomes.</title>
        <authorList>
            <person name="Kawai M."/>
            <person name="Futagami T."/>
            <person name="Toyoda A."/>
            <person name="Takaki Y."/>
            <person name="Nishi S."/>
            <person name="Hori S."/>
            <person name="Arai W."/>
            <person name="Tsubouchi T."/>
            <person name="Morono Y."/>
            <person name="Uchiyama I."/>
            <person name="Ito T."/>
            <person name="Fujiyama A."/>
            <person name="Inagaki F."/>
            <person name="Takami H."/>
        </authorList>
    </citation>
    <scope>NUCLEOTIDE SEQUENCE</scope>
    <source>
        <strain evidence="1">Expedition CK06-06</strain>
    </source>
</reference>
<name>X1U113_9ZZZZ</name>